<dbReference type="InterPro" id="IPR000618">
    <property type="entry name" value="Insect_cuticle"/>
</dbReference>
<dbReference type="InterPro" id="IPR050468">
    <property type="entry name" value="Cuticle_Struct_Prot"/>
</dbReference>
<keyword evidence="1 3" id="KW-0193">Cuticle</keyword>
<name>A0ABM4AJ28_VANTA</name>
<keyword evidence="5" id="KW-1185">Reference proteome</keyword>
<feature type="signal peptide" evidence="4">
    <location>
        <begin position="1"/>
        <end position="16"/>
    </location>
</feature>
<gene>
    <name evidence="6" type="primary">LOC135193343</name>
</gene>
<dbReference type="PRINTS" id="PR00947">
    <property type="entry name" value="CUTICLE"/>
</dbReference>
<dbReference type="GeneID" id="135193343"/>
<dbReference type="Proteomes" id="UP001652626">
    <property type="component" value="Chromosome 6"/>
</dbReference>
<evidence type="ECO:0000256" key="2">
    <source>
        <dbReference type="ARBA" id="ARBA00022729"/>
    </source>
</evidence>
<accession>A0ABM4AJ28</accession>
<proteinExistence type="predicted"/>
<dbReference type="Pfam" id="PF00379">
    <property type="entry name" value="Chitin_bind_4"/>
    <property type="match status" value="1"/>
</dbReference>
<evidence type="ECO:0000313" key="6">
    <source>
        <dbReference type="RefSeq" id="XP_064071303.1"/>
    </source>
</evidence>
<evidence type="ECO:0000256" key="4">
    <source>
        <dbReference type="SAM" id="SignalP"/>
    </source>
</evidence>
<reference evidence="6" key="1">
    <citation type="submission" date="2025-08" db="UniProtKB">
        <authorList>
            <consortium name="RefSeq"/>
        </authorList>
    </citation>
    <scope>IDENTIFICATION</scope>
    <source>
        <tissue evidence="6">Whole body</tissue>
    </source>
</reference>
<sequence length="113" mass="12412">MKMIIVALAVVAVVAAAPADVPVSQILRSEFDQKPDGSYSYSYETDNGINIQAFGEIKQAVDEENKPHDVVVVRGTYEYINDQGKKETITYYADETGYHAEGESIPKVPVASR</sequence>
<organism evidence="5 6">
    <name type="scientific">Vanessa tameamea</name>
    <name type="common">Kamehameha butterfly</name>
    <dbReference type="NCBI Taxonomy" id="334116"/>
    <lineage>
        <taxon>Eukaryota</taxon>
        <taxon>Metazoa</taxon>
        <taxon>Ecdysozoa</taxon>
        <taxon>Arthropoda</taxon>
        <taxon>Hexapoda</taxon>
        <taxon>Insecta</taxon>
        <taxon>Pterygota</taxon>
        <taxon>Neoptera</taxon>
        <taxon>Endopterygota</taxon>
        <taxon>Lepidoptera</taxon>
        <taxon>Glossata</taxon>
        <taxon>Ditrysia</taxon>
        <taxon>Papilionoidea</taxon>
        <taxon>Nymphalidae</taxon>
        <taxon>Nymphalinae</taxon>
        <taxon>Vanessa</taxon>
    </lineage>
</organism>
<feature type="chain" id="PRO_5045074846" evidence="4">
    <location>
        <begin position="17"/>
        <end position="113"/>
    </location>
</feature>
<evidence type="ECO:0000256" key="3">
    <source>
        <dbReference type="PROSITE-ProRule" id="PRU00497"/>
    </source>
</evidence>
<evidence type="ECO:0000256" key="1">
    <source>
        <dbReference type="ARBA" id="ARBA00022460"/>
    </source>
</evidence>
<dbReference type="PANTHER" id="PTHR10380:SF173">
    <property type="entry name" value="CUTICULAR PROTEIN 47EF, ISOFORM C-RELATED"/>
    <property type="match status" value="1"/>
</dbReference>
<keyword evidence="2 4" id="KW-0732">Signal</keyword>
<dbReference type="PROSITE" id="PS51155">
    <property type="entry name" value="CHIT_BIND_RR_2"/>
    <property type="match status" value="1"/>
</dbReference>
<dbReference type="PANTHER" id="PTHR10380">
    <property type="entry name" value="CUTICLE PROTEIN"/>
    <property type="match status" value="1"/>
</dbReference>
<evidence type="ECO:0000313" key="5">
    <source>
        <dbReference type="Proteomes" id="UP001652626"/>
    </source>
</evidence>
<protein>
    <submittedName>
        <fullName evidence="6">Larval cuticle protein 1-like</fullName>
    </submittedName>
</protein>
<dbReference type="RefSeq" id="XP_064071303.1">
    <property type="nucleotide sequence ID" value="XM_064215233.1"/>
</dbReference>